<evidence type="ECO:0000313" key="3">
    <source>
        <dbReference type="Proteomes" id="UP000315724"/>
    </source>
</evidence>
<evidence type="ECO:0008006" key="4">
    <source>
        <dbReference type="Google" id="ProtNLM"/>
    </source>
</evidence>
<dbReference type="RefSeq" id="WP_145199045.1">
    <property type="nucleotide sequence ID" value="NZ_CP036267.1"/>
</dbReference>
<reference evidence="2 3" key="1">
    <citation type="submission" date="2019-02" db="EMBL/GenBank/DDBJ databases">
        <title>Deep-cultivation of Planctomycetes and their phenomic and genomic characterization uncovers novel biology.</title>
        <authorList>
            <person name="Wiegand S."/>
            <person name="Jogler M."/>
            <person name="Boedeker C."/>
            <person name="Pinto D."/>
            <person name="Vollmers J."/>
            <person name="Rivas-Marin E."/>
            <person name="Kohn T."/>
            <person name="Peeters S.H."/>
            <person name="Heuer A."/>
            <person name="Rast P."/>
            <person name="Oberbeckmann S."/>
            <person name="Bunk B."/>
            <person name="Jeske O."/>
            <person name="Meyerdierks A."/>
            <person name="Storesund J.E."/>
            <person name="Kallscheuer N."/>
            <person name="Luecker S."/>
            <person name="Lage O.M."/>
            <person name="Pohl T."/>
            <person name="Merkel B.J."/>
            <person name="Hornburger P."/>
            <person name="Mueller R.-W."/>
            <person name="Bruemmer F."/>
            <person name="Labrenz M."/>
            <person name="Spormann A.M."/>
            <person name="Op den Camp H."/>
            <person name="Overmann J."/>
            <person name="Amann R."/>
            <person name="Jetten M.S.M."/>
            <person name="Mascher T."/>
            <person name="Medema M.H."/>
            <person name="Devos D.P."/>
            <person name="Kaster A.-K."/>
            <person name="Ovreas L."/>
            <person name="Rohde M."/>
            <person name="Galperin M.Y."/>
            <person name="Jogler C."/>
        </authorList>
    </citation>
    <scope>NUCLEOTIDE SEQUENCE [LARGE SCALE GENOMIC DNA]</scope>
    <source>
        <strain evidence="2 3">Mal48</strain>
    </source>
</reference>
<organism evidence="2 3">
    <name type="scientific">Thalassoglobus polymorphus</name>
    <dbReference type="NCBI Taxonomy" id="2527994"/>
    <lineage>
        <taxon>Bacteria</taxon>
        <taxon>Pseudomonadati</taxon>
        <taxon>Planctomycetota</taxon>
        <taxon>Planctomycetia</taxon>
        <taxon>Planctomycetales</taxon>
        <taxon>Planctomycetaceae</taxon>
        <taxon>Thalassoglobus</taxon>
    </lineage>
</organism>
<dbReference type="Pfam" id="PF08899">
    <property type="entry name" value="DUF1844"/>
    <property type="match status" value="1"/>
</dbReference>
<accession>A0A517QNL4</accession>
<keyword evidence="3" id="KW-1185">Reference proteome</keyword>
<dbReference type="InterPro" id="IPR014995">
    <property type="entry name" value="DUF1844"/>
</dbReference>
<feature type="compositionally biased region" description="Basic and acidic residues" evidence="1">
    <location>
        <begin position="18"/>
        <end position="35"/>
    </location>
</feature>
<feature type="compositionally biased region" description="Basic and acidic residues" evidence="1">
    <location>
        <begin position="1"/>
        <end position="11"/>
    </location>
</feature>
<dbReference type="EMBL" id="CP036267">
    <property type="protein sequence ID" value="QDT33167.1"/>
    <property type="molecule type" value="Genomic_DNA"/>
</dbReference>
<feature type="region of interest" description="Disordered" evidence="1">
    <location>
        <begin position="1"/>
        <end position="57"/>
    </location>
</feature>
<name>A0A517QNL4_9PLAN</name>
<dbReference type="KEGG" id="tpol:Mal48_24200"/>
<dbReference type="AlphaFoldDB" id="A0A517QNL4"/>
<dbReference type="OrthoDB" id="9799618at2"/>
<gene>
    <name evidence="2" type="ORF">Mal48_24200</name>
</gene>
<protein>
    <recommendedName>
        <fullName evidence="4">DUF1844 domain-containing protein</fullName>
    </recommendedName>
</protein>
<evidence type="ECO:0000313" key="2">
    <source>
        <dbReference type="EMBL" id="QDT33167.1"/>
    </source>
</evidence>
<evidence type="ECO:0000256" key="1">
    <source>
        <dbReference type="SAM" id="MobiDB-lite"/>
    </source>
</evidence>
<dbReference type="Proteomes" id="UP000315724">
    <property type="component" value="Chromosome"/>
</dbReference>
<sequence length="140" mass="15354">MSDGNESEKPQIEVVGDDDWKDRVKAEDAKRDAESQQKPAAPDAAESDGEQELDLNNLPPATFSMLVQMFSTQAMVALGVIPDPSGNQNQQLPLAKHFIDLLGVLEEKCKGNLTDDEAELLKQSAHELRMAYMQLSSNIA</sequence>
<proteinExistence type="predicted"/>